<name>A0AAV1Z6Y0_9ARAC</name>
<keyword evidence="3" id="KW-0677">Repeat</keyword>
<organism evidence="5 6">
    <name type="scientific">Larinioides sclopetarius</name>
    <dbReference type="NCBI Taxonomy" id="280406"/>
    <lineage>
        <taxon>Eukaryota</taxon>
        <taxon>Metazoa</taxon>
        <taxon>Ecdysozoa</taxon>
        <taxon>Arthropoda</taxon>
        <taxon>Chelicerata</taxon>
        <taxon>Arachnida</taxon>
        <taxon>Araneae</taxon>
        <taxon>Araneomorphae</taxon>
        <taxon>Entelegynae</taxon>
        <taxon>Araneoidea</taxon>
        <taxon>Araneidae</taxon>
        <taxon>Larinioides</taxon>
    </lineage>
</organism>
<dbReference type="Gene3D" id="1.25.40.10">
    <property type="entry name" value="Tetratricopeptide repeat domain"/>
    <property type="match status" value="1"/>
</dbReference>
<sequence>MSQISRRGNDVMNMNSKESQRRWWAEASIIYMLETRVFYIITRSGVIDRPRGGTSTTCFTRGEWQKEGLHLSSASDQACKLYDAAISQYIGWYEEPSLGGISKTVQEMISIDPNFVMGRALSVGLDLMGTGRSVLLDDDFQKDIKNLEAMTENQVNLLTPREKDHVKALLTWASGNWVEATNIWEDILQSHPTDILALKLAHDTFFYLGYQKEMKDSVEKVLPHWSPDIPLYGHLFGMYAFGLVEIESYKKAENNAKKGLEINAKDAWSTHALAHVFEMEGRVDEGVTFLRNTAEDWKVCGLLACHNFWHWALYHIEKGESEAALDIFDSQVSERMKSGAMLDIVDSTSLLYRLELAGVNVGDRWKDVFDLCRPHFDDHILAFNDIHLLLSSVGSKNKDATNYLMSSLQEFMRTGSGTNHTITKDVGYSLCEAIVAYDEGRVEDCCDILYPLRYNIVQIGGSNAQRDMFNLLLIAAAMKSTCKHHQSVLRQLLSERTRFKSISQVPD</sequence>
<dbReference type="PANTHER" id="PTHR16263">
    <property type="entry name" value="TETRATRICOPEPTIDE REPEAT PROTEIN 38"/>
    <property type="match status" value="1"/>
</dbReference>
<proteinExistence type="inferred from homology"/>
<keyword evidence="4" id="KW-0802">TPR repeat</keyword>
<dbReference type="AlphaFoldDB" id="A0AAV1Z6Y0"/>
<evidence type="ECO:0000256" key="1">
    <source>
        <dbReference type="ARBA" id="ARBA00005857"/>
    </source>
</evidence>
<evidence type="ECO:0000313" key="6">
    <source>
        <dbReference type="Proteomes" id="UP001497382"/>
    </source>
</evidence>
<dbReference type="SUPFAM" id="SSF48452">
    <property type="entry name" value="TPR-like"/>
    <property type="match status" value="1"/>
</dbReference>
<dbReference type="CDD" id="cd05804">
    <property type="entry name" value="StaR_like"/>
    <property type="match status" value="1"/>
</dbReference>
<dbReference type="InterPro" id="IPR011990">
    <property type="entry name" value="TPR-like_helical_dom_sf"/>
</dbReference>
<dbReference type="InterPro" id="IPR033891">
    <property type="entry name" value="TTC38"/>
</dbReference>
<protein>
    <recommendedName>
        <fullName evidence="2">Tetratricopeptide repeat protein 38</fullName>
    </recommendedName>
</protein>
<evidence type="ECO:0000256" key="2">
    <source>
        <dbReference type="ARBA" id="ARBA00019992"/>
    </source>
</evidence>
<dbReference type="PANTHER" id="PTHR16263:SF4">
    <property type="entry name" value="TETRATRICOPEPTIDE REPEAT PROTEIN 38"/>
    <property type="match status" value="1"/>
</dbReference>
<comment type="similarity">
    <text evidence="1">Belongs to the TTC38 family.</text>
</comment>
<evidence type="ECO:0000313" key="5">
    <source>
        <dbReference type="EMBL" id="CAL1267113.1"/>
    </source>
</evidence>
<reference evidence="5 6" key="1">
    <citation type="submission" date="2024-04" db="EMBL/GenBank/DDBJ databases">
        <authorList>
            <person name="Rising A."/>
            <person name="Reimegard J."/>
            <person name="Sonavane S."/>
            <person name="Akerstrom W."/>
            <person name="Nylinder S."/>
            <person name="Hedman E."/>
            <person name="Kallberg Y."/>
        </authorList>
    </citation>
    <scope>NUCLEOTIDE SEQUENCE [LARGE SCALE GENOMIC DNA]</scope>
</reference>
<dbReference type="EMBL" id="CAXIEN010000026">
    <property type="protein sequence ID" value="CAL1267113.1"/>
    <property type="molecule type" value="Genomic_DNA"/>
</dbReference>
<gene>
    <name evidence="5" type="ORF">LARSCL_LOCUS3469</name>
</gene>
<accession>A0AAV1Z6Y0</accession>
<dbReference type="Proteomes" id="UP001497382">
    <property type="component" value="Unassembled WGS sequence"/>
</dbReference>
<evidence type="ECO:0000256" key="3">
    <source>
        <dbReference type="ARBA" id="ARBA00022737"/>
    </source>
</evidence>
<keyword evidence="6" id="KW-1185">Reference proteome</keyword>
<evidence type="ECO:0000256" key="4">
    <source>
        <dbReference type="ARBA" id="ARBA00022803"/>
    </source>
</evidence>
<comment type="caution">
    <text evidence="5">The sequence shown here is derived from an EMBL/GenBank/DDBJ whole genome shotgun (WGS) entry which is preliminary data.</text>
</comment>